<sequence length="314" mass="32517">MVTDRAAGRRQAALRIVCVGACHVDRKAQAERAFVAAASNPAVVESCFGGVARNVSDNLGRLGVDVSLVSRVADDADGAAVLGYLRSLPLDYRQVGRSSTAPTAFHLIALEPDGEMLVAVADMRIYDEITPALLRELPGDFWRVDAIFADCNLSGESLAYIAAQAGPSCPLAVNGVSPAKAVRAKAILSETAYLFVNRGEAAALTGDARADLAPEAAAAALLAQGVGEVVVTLGAAGLLVADAHRCLRLESLPGPLRDVTGAGDALAAAFLEARLRGLDLETAARRGLAAAQLTMGCAESVNPDLSSERLERMT</sequence>
<dbReference type="PROSITE" id="PS00584">
    <property type="entry name" value="PFKB_KINASES_2"/>
    <property type="match status" value="1"/>
</dbReference>
<dbReference type="Pfam" id="PF00294">
    <property type="entry name" value="PfkB"/>
    <property type="match status" value="1"/>
</dbReference>
<evidence type="ECO:0000313" key="5">
    <source>
        <dbReference type="Proteomes" id="UP000761264"/>
    </source>
</evidence>
<evidence type="ECO:0000256" key="2">
    <source>
        <dbReference type="ARBA" id="ARBA00022777"/>
    </source>
</evidence>
<reference evidence="4" key="1">
    <citation type="submission" date="2020-03" db="EMBL/GenBank/DDBJ databases">
        <title>Genome of Pelagibius litoralis DSM 21314T.</title>
        <authorList>
            <person name="Wang G."/>
        </authorList>
    </citation>
    <scope>NUCLEOTIDE SEQUENCE</scope>
    <source>
        <strain evidence="4">DSM 21314</strain>
    </source>
</reference>
<dbReference type="Gene3D" id="3.40.1190.20">
    <property type="match status" value="1"/>
</dbReference>
<protein>
    <recommendedName>
        <fullName evidence="3">Carbohydrate kinase PfkB domain-containing protein</fullName>
    </recommendedName>
</protein>
<keyword evidence="1" id="KW-0808">Transferase</keyword>
<dbReference type="AlphaFoldDB" id="A0A967F2D0"/>
<name>A0A967F2D0_9PROT</name>
<keyword evidence="2" id="KW-0418">Kinase</keyword>
<keyword evidence="5" id="KW-1185">Reference proteome</keyword>
<dbReference type="GO" id="GO:0016301">
    <property type="term" value="F:kinase activity"/>
    <property type="evidence" value="ECO:0007669"/>
    <property type="project" value="UniProtKB-KW"/>
</dbReference>
<dbReference type="Proteomes" id="UP000761264">
    <property type="component" value="Unassembled WGS sequence"/>
</dbReference>
<organism evidence="4 5">
    <name type="scientific">Pelagibius litoralis</name>
    <dbReference type="NCBI Taxonomy" id="374515"/>
    <lineage>
        <taxon>Bacteria</taxon>
        <taxon>Pseudomonadati</taxon>
        <taxon>Pseudomonadota</taxon>
        <taxon>Alphaproteobacteria</taxon>
        <taxon>Rhodospirillales</taxon>
        <taxon>Rhodovibrionaceae</taxon>
        <taxon>Pelagibius</taxon>
    </lineage>
</organism>
<evidence type="ECO:0000313" key="4">
    <source>
        <dbReference type="EMBL" id="NIA71810.1"/>
    </source>
</evidence>
<gene>
    <name evidence="4" type="ORF">HBA54_24750</name>
</gene>
<dbReference type="InterPro" id="IPR029056">
    <property type="entry name" value="Ribokinase-like"/>
</dbReference>
<dbReference type="InterPro" id="IPR011611">
    <property type="entry name" value="PfkB_dom"/>
</dbReference>
<dbReference type="CDD" id="cd01941">
    <property type="entry name" value="YeiC_kinase_like"/>
    <property type="match status" value="1"/>
</dbReference>
<proteinExistence type="predicted"/>
<dbReference type="SUPFAM" id="SSF53613">
    <property type="entry name" value="Ribokinase-like"/>
    <property type="match status" value="1"/>
</dbReference>
<dbReference type="InterPro" id="IPR002173">
    <property type="entry name" value="Carboh/pur_kinase_PfkB_CS"/>
</dbReference>
<dbReference type="EMBL" id="JAAQPH010000026">
    <property type="protein sequence ID" value="NIA71810.1"/>
    <property type="molecule type" value="Genomic_DNA"/>
</dbReference>
<evidence type="ECO:0000259" key="3">
    <source>
        <dbReference type="Pfam" id="PF00294"/>
    </source>
</evidence>
<dbReference type="PANTHER" id="PTHR10584:SF166">
    <property type="entry name" value="RIBOKINASE"/>
    <property type="match status" value="1"/>
</dbReference>
<feature type="domain" description="Carbohydrate kinase PfkB" evidence="3">
    <location>
        <begin position="15"/>
        <end position="302"/>
    </location>
</feature>
<dbReference type="RefSeq" id="WP_167230014.1">
    <property type="nucleotide sequence ID" value="NZ_JAAQPH010000026.1"/>
</dbReference>
<comment type="caution">
    <text evidence="4">The sequence shown here is derived from an EMBL/GenBank/DDBJ whole genome shotgun (WGS) entry which is preliminary data.</text>
</comment>
<dbReference type="PANTHER" id="PTHR10584">
    <property type="entry name" value="SUGAR KINASE"/>
    <property type="match status" value="1"/>
</dbReference>
<accession>A0A967F2D0</accession>
<evidence type="ECO:0000256" key="1">
    <source>
        <dbReference type="ARBA" id="ARBA00022679"/>
    </source>
</evidence>